<reference evidence="3" key="1">
    <citation type="submission" date="2022-08" db="EMBL/GenBank/DDBJ databases">
        <authorList>
            <person name="Li F."/>
        </authorList>
    </citation>
    <scope>NUCLEOTIDE SEQUENCE</scope>
    <source>
        <strain evidence="3">MQZ15Z-1</strain>
    </source>
</reference>
<dbReference type="AlphaFoldDB" id="A0A9X2PAE4"/>
<organism evidence="3 4">
    <name type="scientific">Ancylobacter mangrovi</name>
    <dbReference type="NCBI Taxonomy" id="2972472"/>
    <lineage>
        <taxon>Bacteria</taxon>
        <taxon>Pseudomonadati</taxon>
        <taxon>Pseudomonadota</taxon>
        <taxon>Alphaproteobacteria</taxon>
        <taxon>Hyphomicrobiales</taxon>
        <taxon>Xanthobacteraceae</taxon>
        <taxon>Ancylobacter</taxon>
    </lineage>
</organism>
<keyword evidence="1 3" id="KW-0808">Transferase</keyword>
<sequence length="383" mass="43580">MALTDFDRRRIELYLAGLHGPDPDADHEDDLRDTILCGACETRESIDRRYPDYFSNGLGIVYSTYIKQAQDFFAFVAPRSCFALCAADNRARFSHPTIVKSRLVADRDAKGVLLPLDRNRHWDDLLRISQCDRPFEQKDDKLVWRGATTGVFNRSDESLDYSARYYVAFQKHRNANIDLKYSKLVQLDGCIDNVPIDLIRAHHDAKGLTIAEQLASKFLLCLEGNDVATGLKWMMASNSTVIMPAPTCETWFCEGELVPWEHYVPVEHDLSNVEEVHDWCLSNKGRCREIAENGKAFVSRFLDTWTEMSIIRTVVREYLDHSDVHIDFPARERLAQVRNYARLQLRLARFVMYGAMIRRKIGTLQPGGAAMPAGGLPSGRAAS</sequence>
<dbReference type="InterPro" id="IPR006598">
    <property type="entry name" value="CAP10"/>
</dbReference>
<dbReference type="SMART" id="SM00672">
    <property type="entry name" value="CAP10"/>
    <property type="match status" value="1"/>
</dbReference>
<proteinExistence type="predicted"/>
<evidence type="ECO:0000256" key="1">
    <source>
        <dbReference type="ARBA" id="ARBA00022679"/>
    </source>
</evidence>
<dbReference type="InterPro" id="IPR051091">
    <property type="entry name" value="O-Glucosyltr/Glycosyltrsf_90"/>
</dbReference>
<dbReference type="RefSeq" id="WP_258731246.1">
    <property type="nucleotide sequence ID" value="NZ_JANTHZ010000001.1"/>
</dbReference>
<feature type="domain" description="Glycosyl transferase CAP10" evidence="2">
    <location>
        <begin position="68"/>
        <end position="317"/>
    </location>
</feature>
<dbReference type="Pfam" id="PF05686">
    <property type="entry name" value="Glyco_transf_90"/>
    <property type="match status" value="1"/>
</dbReference>
<dbReference type="PANTHER" id="PTHR12203:SF35">
    <property type="entry name" value="PROTEIN O-GLUCOSYLTRANSFERASE 1"/>
    <property type="match status" value="1"/>
</dbReference>
<dbReference type="EMBL" id="JANTHZ010000001">
    <property type="protein sequence ID" value="MCS0494305.1"/>
    <property type="molecule type" value="Genomic_DNA"/>
</dbReference>
<dbReference type="PANTHER" id="PTHR12203">
    <property type="entry name" value="KDEL LYS-ASP-GLU-LEU CONTAINING - RELATED"/>
    <property type="match status" value="1"/>
</dbReference>
<name>A0A9X2PAE4_9HYPH</name>
<accession>A0A9X2PAE4</accession>
<evidence type="ECO:0000313" key="4">
    <source>
        <dbReference type="Proteomes" id="UP001151088"/>
    </source>
</evidence>
<dbReference type="Proteomes" id="UP001151088">
    <property type="component" value="Unassembled WGS sequence"/>
</dbReference>
<evidence type="ECO:0000313" key="3">
    <source>
        <dbReference type="EMBL" id="MCS0494305.1"/>
    </source>
</evidence>
<dbReference type="GO" id="GO:0016740">
    <property type="term" value="F:transferase activity"/>
    <property type="evidence" value="ECO:0007669"/>
    <property type="project" value="UniProtKB-KW"/>
</dbReference>
<protein>
    <submittedName>
        <fullName evidence="3">Glycosyl transferase family 90</fullName>
    </submittedName>
</protein>
<keyword evidence="4" id="KW-1185">Reference proteome</keyword>
<comment type="caution">
    <text evidence="3">The sequence shown here is derived from an EMBL/GenBank/DDBJ whole genome shotgun (WGS) entry which is preliminary data.</text>
</comment>
<evidence type="ECO:0000259" key="2">
    <source>
        <dbReference type="SMART" id="SM00672"/>
    </source>
</evidence>
<gene>
    <name evidence="3" type="ORF">NVS89_04290</name>
</gene>